<dbReference type="PANTHER" id="PTHR46910:SF12">
    <property type="entry name" value="REGULATORY PROTEIN CAT8"/>
    <property type="match status" value="1"/>
</dbReference>
<feature type="non-terminal residue" evidence="5">
    <location>
        <position position="1"/>
    </location>
</feature>
<dbReference type="FunCoup" id="A0A1D2V9X5">
    <property type="interactions" value="243"/>
</dbReference>
<name>A0A1D2V9X5_9ASCO</name>
<dbReference type="PROSITE" id="PS00463">
    <property type="entry name" value="ZN2_CY6_FUNGAL_1"/>
    <property type="match status" value="1"/>
</dbReference>
<accession>A0A1D2V9X5</accession>
<dbReference type="AlphaFoldDB" id="A0A1D2V9X5"/>
<dbReference type="SMART" id="SM00066">
    <property type="entry name" value="GAL4"/>
    <property type="match status" value="1"/>
</dbReference>
<dbReference type="STRING" id="1344418.A0A1D2V9X5"/>
<dbReference type="GO" id="GO:0006351">
    <property type="term" value="P:DNA-templated transcription"/>
    <property type="evidence" value="ECO:0007669"/>
    <property type="project" value="InterPro"/>
</dbReference>
<keyword evidence="1" id="KW-0479">Metal-binding</keyword>
<dbReference type="Proteomes" id="UP000095038">
    <property type="component" value="Unassembled WGS sequence"/>
</dbReference>
<dbReference type="CDD" id="cd15485">
    <property type="entry name" value="ZIP_Cat8"/>
    <property type="match status" value="1"/>
</dbReference>
<organism evidence="5 6">
    <name type="scientific">Ascoidea rubescens DSM 1968</name>
    <dbReference type="NCBI Taxonomy" id="1344418"/>
    <lineage>
        <taxon>Eukaryota</taxon>
        <taxon>Fungi</taxon>
        <taxon>Dikarya</taxon>
        <taxon>Ascomycota</taxon>
        <taxon>Saccharomycotina</taxon>
        <taxon>Saccharomycetes</taxon>
        <taxon>Ascoideaceae</taxon>
        <taxon>Ascoidea</taxon>
    </lineage>
</organism>
<evidence type="ECO:0000256" key="1">
    <source>
        <dbReference type="ARBA" id="ARBA00022723"/>
    </source>
</evidence>
<dbReference type="Pfam" id="PF04082">
    <property type="entry name" value="Fungal_trans"/>
    <property type="match status" value="1"/>
</dbReference>
<dbReference type="EMBL" id="KV454492">
    <property type="protein sequence ID" value="ODV58456.1"/>
    <property type="molecule type" value="Genomic_DNA"/>
</dbReference>
<dbReference type="InterPro" id="IPR050987">
    <property type="entry name" value="AtrR-like"/>
</dbReference>
<keyword evidence="2" id="KW-0862">Zinc</keyword>
<dbReference type="InParanoid" id="A0A1D2V9X5"/>
<gene>
    <name evidence="5" type="ORF">ASCRUDRAFT_21169</name>
</gene>
<dbReference type="SMART" id="SM00906">
    <property type="entry name" value="Fungal_trans"/>
    <property type="match status" value="1"/>
</dbReference>
<dbReference type="InterPro" id="IPR001138">
    <property type="entry name" value="Zn2Cys6_DnaBD"/>
</dbReference>
<dbReference type="InterPro" id="IPR036864">
    <property type="entry name" value="Zn2-C6_fun-type_DNA-bd_sf"/>
</dbReference>
<dbReference type="CDD" id="cd12148">
    <property type="entry name" value="fungal_TF_MHR"/>
    <property type="match status" value="1"/>
</dbReference>
<dbReference type="GO" id="GO:0000981">
    <property type="term" value="F:DNA-binding transcription factor activity, RNA polymerase II-specific"/>
    <property type="evidence" value="ECO:0007669"/>
    <property type="project" value="InterPro"/>
</dbReference>
<dbReference type="SUPFAM" id="SSF57701">
    <property type="entry name" value="Zn2/Cys6 DNA-binding domain"/>
    <property type="match status" value="1"/>
</dbReference>
<dbReference type="OrthoDB" id="1924787at2759"/>
<evidence type="ECO:0000259" key="4">
    <source>
        <dbReference type="PROSITE" id="PS50048"/>
    </source>
</evidence>
<protein>
    <recommendedName>
        <fullName evidence="4">Zn(2)-C6 fungal-type domain-containing protein</fullName>
    </recommendedName>
</protein>
<evidence type="ECO:0000256" key="3">
    <source>
        <dbReference type="ARBA" id="ARBA00023242"/>
    </source>
</evidence>
<evidence type="ECO:0000256" key="2">
    <source>
        <dbReference type="ARBA" id="ARBA00022833"/>
    </source>
</evidence>
<dbReference type="PANTHER" id="PTHR46910">
    <property type="entry name" value="TRANSCRIPTION FACTOR PDR1"/>
    <property type="match status" value="1"/>
</dbReference>
<keyword evidence="3" id="KW-0539">Nucleus</keyword>
<evidence type="ECO:0000313" key="6">
    <source>
        <dbReference type="Proteomes" id="UP000095038"/>
    </source>
</evidence>
<feature type="domain" description="Zn(2)-C6 fungal-type" evidence="4">
    <location>
        <begin position="18"/>
        <end position="48"/>
    </location>
</feature>
<dbReference type="Pfam" id="PF00172">
    <property type="entry name" value="Zn_clus"/>
    <property type="match status" value="1"/>
</dbReference>
<dbReference type="RefSeq" id="XP_020044763.1">
    <property type="nucleotide sequence ID" value="XM_020189675.1"/>
</dbReference>
<feature type="non-terminal residue" evidence="5">
    <location>
        <position position="839"/>
    </location>
</feature>
<keyword evidence="6" id="KW-1185">Reference proteome</keyword>
<dbReference type="GO" id="GO:0045944">
    <property type="term" value="P:positive regulation of transcription by RNA polymerase II"/>
    <property type="evidence" value="ECO:0007669"/>
    <property type="project" value="UniProtKB-ARBA"/>
</dbReference>
<sequence length="839" mass="94215">KCKVIRTPGSHTERVAQACDRCRSKKTRCDGKRPQCSQCAAVGFECKISDRLSRRAFPRGYTETLEERVRELEAENKKFTSDSVLQNPSIKEEIDETNTNLLNSKNLHLLEKTNPPCDAISKGFLHSHEPHHAGCNCCASYPHSVHERPVSIAGSVNIDAGMLTDEEDADDVASLISFSDSSNFNNHNHNSLSHNHRFKQNHFISSNSSQNSLNPPNFHDISFEQTEAPGIEAALAIRSSKSEKNNAKNVLTNLVALSIPRSTEETLFIPSLIAKICDFHGLNSKPAFLAAKSIALLKEHNNNNNNNNNNDDDHNMINIKNINFNNITKSESYLFFTNLKLPKRIDLDQLITFYFQEWGMILSIIDQNHFLKYYVKLTKSLEMKFNDNSMFHDEKFGAILVLVLSLAMLEIETNTLSPNSSLNFLNSSINSQSNTNKLNENDSTAQLLRYYDNLIHQFISSSIVKSSSIQSLQILTLALLYCVNIGDADSTYLLRGKVISMAQQLRLHRCPSAVLGTNGSTVSKFLQSERRILFWCIYSLDVFSALQLGVPRLLKDYEIECALPFSNDDLNDDNNINVLIINNSKLPLVGKVCNLALAVMRFSKILGNIVDTIFKRGGVALSSLDKTCIIHENLLDNWRRDLPPTLKFELDVNGLLKNNEFQNLNFKILSLIILYYEARMLIYLPNLASEIYNSRGSAAYITIQQSTNIILNITNFLSTQKNYFPPIPVNLPRVRSRLSLMGAKGALEYARGGNLFQESKTLLTTVINDLRRETSIGLPGCLSHNCINFLDEAIQAILQPPKSASAGNYINSIVNNNNRNSKLVKKKSPLRKTIDVTTI</sequence>
<dbReference type="InterPro" id="IPR007219">
    <property type="entry name" value="XnlR_reg_dom"/>
</dbReference>
<dbReference type="GO" id="GO:0003677">
    <property type="term" value="F:DNA binding"/>
    <property type="evidence" value="ECO:0007669"/>
    <property type="project" value="InterPro"/>
</dbReference>
<evidence type="ECO:0000313" key="5">
    <source>
        <dbReference type="EMBL" id="ODV58456.1"/>
    </source>
</evidence>
<dbReference type="CDD" id="cd00067">
    <property type="entry name" value="GAL4"/>
    <property type="match status" value="1"/>
</dbReference>
<proteinExistence type="predicted"/>
<reference evidence="6" key="1">
    <citation type="submission" date="2016-05" db="EMBL/GenBank/DDBJ databases">
        <title>Comparative genomics of biotechnologically important yeasts.</title>
        <authorList>
            <consortium name="DOE Joint Genome Institute"/>
            <person name="Riley R."/>
            <person name="Haridas S."/>
            <person name="Wolfe K.H."/>
            <person name="Lopes M.R."/>
            <person name="Hittinger C.T."/>
            <person name="Goker M."/>
            <person name="Salamov A."/>
            <person name="Wisecaver J."/>
            <person name="Long T.M."/>
            <person name="Aerts A.L."/>
            <person name="Barry K."/>
            <person name="Choi C."/>
            <person name="Clum A."/>
            <person name="Coughlan A.Y."/>
            <person name="Deshpande S."/>
            <person name="Douglass A.P."/>
            <person name="Hanson S.J."/>
            <person name="Klenk H.-P."/>
            <person name="Labutti K."/>
            <person name="Lapidus A."/>
            <person name="Lindquist E."/>
            <person name="Lipzen A."/>
            <person name="Meier-Kolthoff J.P."/>
            <person name="Ohm R.A."/>
            <person name="Otillar R.P."/>
            <person name="Pangilinan J."/>
            <person name="Peng Y."/>
            <person name="Rokas A."/>
            <person name="Rosa C.A."/>
            <person name="Scheuner C."/>
            <person name="Sibirny A.A."/>
            <person name="Slot J.C."/>
            <person name="Stielow J.B."/>
            <person name="Sun H."/>
            <person name="Kurtzman C.P."/>
            <person name="Blackwell M."/>
            <person name="Grigoriev I.V."/>
            <person name="Jeffries T.W."/>
        </authorList>
    </citation>
    <scope>NUCLEOTIDE SEQUENCE [LARGE SCALE GENOMIC DNA]</scope>
    <source>
        <strain evidence="6">DSM 1968</strain>
    </source>
</reference>
<dbReference type="PROSITE" id="PS50048">
    <property type="entry name" value="ZN2_CY6_FUNGAL_2"/>
    <property type="match status" value="1"/>
</dbReference>
<dbReference type="GO" id="GO:0008270">
    <property type="term" value="F:zinc ion binding"/>
    <property type="evidence" value="ECO:0007669"/>
    <property type="project" value="InterPro"/>
</dbReference>
<dbReference type="Gene3D" id="4.10.240.10">
    <property type="entry name" value="Zn(2)-C6 fungal-type DNA-binding domain"/>
    <property type="match status" value="1"/>
</dbReference>
<dbReference type="GeneID" id="30963311"/>